<gene>
    <name evidence="2" type="ORF">MB818_19760</name>
</gene>
<feature type="region of interest" description="Disordered" evidence="1">
    <location>
        <begin position="27"/>
        <end position="57"/>
    </location>
</feature>
<organism evidence="2 3">
    <name type="scientific">Ruegeria alba</name>
    <dbReference type="NCBI Taxonomy" id="2916756"/>
    <lineage>
        <taxon>Bacteria</taxon>
        <taxon>Pseudomonadati</taxon>
        <taxon>Pseudomonadota</taxon>
        <taxon>Alphaproteobacteria</taxon>
        <taxon>Rhodobacterales</taxon>
        <taxon>Roseobacteraceae</taxon>
        <taxon>Ruegeria</taxon>
    </lineage>
</organism>
<reference evidence="2" key="1">
    <citation type="submission" date="2022-02" db="EMBL/GenBank/DDBJ databases">
        <title>The genome sequence of Ruegeria sp. 1NDH52C.</title>
        <authorList>
            <person name="Du J."/>
        </authorList>
    </citation>
    <scope>NUCLEOTIDE SEQUENCE</scope>
    <source>
        <strain evidence="2">1NDH52C</strain>
    </source>
</reference>
<protein>
    <submittedName>
        <fullName evidence="2">Uncharacterized protein</fullName>
    </submittedName>
</protein>
<evidence type="ECO:0000313" key="2">
    <source>
        <dbReference type="EMBL" id="MCG6560453.1"/>
    </source>
</evidence>
<dbReference type="Proteomes" id="UP001165279">
    <property type="component" value="Unassembled WGS sequence"/>
</dbReference>
<accession>A0ABS9P1T9</accession>
<feature type="compositionally biased region" description="Basic and acidic residues" evidence="1">
    <location>
        <begin position="46"/>
        <end position="57"/>
    </location>
</feature>
<dbReference type="RefSeq" id="WP_238906139.1">
    <property type="nucleotide sequence ID" value="NZ_JAKOEM010000027.1"/>
</dbReference>
<name>A0ABS9P1T9_9RHOB</name>
<sequence>MSEDFELKISPEFLEKAEQDMTESLEKYGDPKLFTAYNRGGGPKGSYDRHYDKSTGK</sequence>
<keyword evidence="3" id="KW-1185">Reference proteome</keyword>
<dbReference type="EMBL" id="JAKOEM010000027">
    <property type="protein sequence ID" value="MCG6560453.1"/>
    <property type="molecule type" value="Genomic_DNA"/>
</dbReference>
<evidence type="ECO:0000313" key="3">
    <source>
        <dbReference type="Proteomes" id="UP001165279"/>
    </source>
</evidence>
<comment type="caution">
    <text evidence="2">The sequence shown here is derived from an EMBL/GenBank/DDBJ whole genome shotgun (WGS) entry which is preliminary data.</text>
</comment>
<proteinExistence type="predicted"/>
<evidence type="ECO:0000256" key="1">
    <source>
        <dbReference type="SAM" id="MobiDB-lite"/>
    </source>
</evidence>